<evidence type="ECO:0000313" key="1">
    <source>
        <dbReference type="Proteomes" id="UP000504606"/>
    </source>
</evidence>
<dbReference type="AlphaFoldDB" id="A0A9C6X4J8"/>
<proteinExistence type="predicted"/>
<keyword evidence="1" id="KW-1185">Reference proteome</keyword>
<gene>
    <name evidence="2" type="primary">LOC113202244</name>
</gene>
<name>A0A9C6X4J8_FRAOC</name>
<dbReference type="GeneID" id="113202244"/>
<sequence>MNVSMFATAYSAVFWTSFLTVSPLLVVGKNIPSFAGPYMVVLISAYDCPDNLDYFDSVNMRFSHFNPAAPYQKQRAYGNSTFKTDYDDRRWGSVIADIRSNNQWKLNAFHFNKTKNNCSDCRKDSPQWFRAMYNQDPNAPGPCLVKKGLYIMNGTAVDHFNAPRIPVLPYGHYRLRAINGIQNRMLGCMMSEIKVIPKLV</sequence>
<reference evidence="2" key="1">
    <citation type="submission" date="2025-08" db="UniProtKB">
        <authorList>
            <consortium name="RefSeq"/>
        </authorList>
    </citation>
    <scope>IDENTIFICATION</scope>
    <source>
        <tissue evidence="2">Whole organism</tissue>
    </source>
</reference>
<dbReference type="KEGG" id="foc:113202244"/>
<accession>A0A9C6X4J8</accession>
<protein>
    <submittedName>
        <fullName evidence="2">Uncharacterized protein LOC113202244</fullName>
    </submittedName>
</protein>
<dbReference type="OrthoDB" id="8179976at2759"/>
<dbReference type="RefSeq" id="XP_052129051.1">
    <property type="nucleotide sequence ID" value="XM_052273091.1"/>
</dbReference>
<evidence type="ECO:0000313" key="2">
    <source>
        <dbReference type="RefSeq" id="XP_052129051.1"/>
    </source>
</evidence>
<dbReference type="Proteomes" id="UP000504606">
    <property type="component" value="Unplaced"/>
</dbReference>
<organism evidence="1 2">
    <name type="scientific">Frankliniella occidentalis</name>
    <name type="common">Western flower thrips</name>
    <name type="synonym">Euthrips occidentalis</name>
    <dbReference type="NCBI Taxonomy" id="133901"/>
    <lineage>
        <taxon>Eukaryota</taxon>
        <taxon>Metazoa</taxon>
        <taxon>Ecdysozoa</taxon>
        <taxon>Arthropoda</taxon>
        <taxon>Hexapoda</taxon>
        <taxon>Insecta</taxon>
        <taxon>Pterygota</taxon>
        <taxon>Neoptera</taxon>
        <taxon>Paraneoptera</taxon>
        <taxon>Thysanoptera</taxon>
        <taxon>Terebrantia</taxon>
        <taxon>Thripoidea</taxon>
        <taxon>Thripidae</taxon>
        <taxon>Frankliniella</taxon>
    </lineage>
</organism>